<dbReference type="InterPro" id="IPR041236">
    <property type="entry name" value="PriA_C"/>
</dbReference>
<keyword evidence="15" id="KW-1185">Reference proteome</keyword>
<dbReference type="CDD" id="cd17929">
    <property type="entry name" value="DEXHc_priA"/>
    <property type="match status" value="1"/>
</dbReference>
<dbReference type="InterPro" id="IPR027417">
    <property type="entry name" value="P-loop_NTPase"/>
</dbReference>
<feature type="binding site" evidence="12">
    <location>
        <position position="453"/>
    </location>
    <ligand>
        <name>Zn(2+)</name>
        <dbReference type="ChEBI" id="CHEBI:29105"/>
        <label>2</label>
    </ligand>
</feature>
<name>A0A2R4BSD7_THAAR</name>
<dbReference type="PANTHER" id="PTHR30580:SF0">
    <property type="entry name" value="PRIMOSOMAL PROTEIN N"/>
    <property type="match status" value="1"/>
</dbReference>
<feature type="binding site" evidence="12">
    <location>
        <position position="484"/>
    </location>
    <ligand>
        <name>Zn(2+)</name>
        <dbReference type="ChEBI" id="CHEBI:29105"/>
        <label>1</label>
    </ligand>
</feature>
<evidence type="ECO:0000256" key="3">
    <source>
        <dbReference type="ARBA" id="ARBA00022723"/>
    </source>
</evidence>
<feature type="binding site" evidence="12">
    <location>
        <position position="487"/>
    </location>
    <ligand>
        <name>Zn(2+)</name>
        <dbReference type="ChEBI" id="CHEBI:29105"/>
        <label>1</label>
    </ligand>
</feature>
<dbReference type="KEGG" id="tak:Tharo_3384"/>
<dbReference type="InterPro" id="IPR041222">
    <property type="entry name" value="PriA_3primeBD"/>
</dbReference>
<dbReference type="InterPro" id="IPR005259">
    <property type="entry name" value="PriA"/>
</dbReference>
<evidence type="ECO:0000313" key="14">
    <source>
        <dbReference type="EMBL" id="AVR90265.1"/>
    </source>
</evidence>
<dbReference type="Gene3D" id="3.40.1440.60">
    <property type="entry name" value="PriA, 3(prime) DNA-binding domain"/>
    <property type="match status" value="1"/>
</dbReference>
<dbReference type="GO" id="GO:0016887">
    <property type="term" value="F:ATP hydrolysis activity"/>
    <property type="evidence" value="ECO:0007669"/>
    <property type="project" value="RHEA"/>
</dbReference>
<evidence type="ECO:0000256" key="7">
    <source>
        <dbReference type="ARBA" id="ARBA00022833"/>
    </source>
</evidence>
<dbReference type="FunFam" id="3.40.50.300:FF:000489">
    <property type="entry name" value="Primosome assembly protein PriA"/>
    <property type="match status" value="1"/>
</dbReference>
<protein>
    <recommendedName>
        <fullName evidence="12">Replication restart protein PriA</fullName>
    </recommendedName>
    <alternativeName>
        <fullName evidence="12">ATP-dependent DNA helicase PriA</fullName>
        <ecNumber evidence="12">5.6.2.4</ecNumber>
    </alternativeName>
    <alternativeName>
        <fullName evidence="12">DNA 3'-5' helicase PriA</fullName>
    </alternativeName>
</protein>
<evidence type="ECO:0000256" key="1">
    <source>
        <dbReference type="ARBA" id="ARBA00022515"/>
    </source>
</evidence>
<evidence type="ECO:0000256" key="10">
    <source>
        <dbReference type="ARBA" id="ARBA00023235"/>
    </source>
</evidence>
<evidence type="ECO:0000256" key="8">
    <source>
        <dbReference type="ARBA" id="ARBA00022840"/>
    </source>
</evidence>
<keyword evidence="4 12" id="KW-0547">Nucleotide-binding</keyword>
<keyword evidence="2 12" id="KW-0235">DNA replication</keyword>
<proteinExistence type="inferred from homology"/>
<dbReference type="GO" id="GO:0003677">
    <property type="term" value="F:DNA binding"/>
    <property type="evidence" value="ECO:0007669"/>
    <property type="project" value="UniProtKB-UniRule"/>
</dbReference>
<reference evidence="14 15" key="1">
    <citation type="submission" date="2018-03" db="EMBL/GenBank/DDBJ databases">
        <title>Complete genome sequence of Thauera aromatica, a model organism for studying aromatic compound degradation under denitrifying conditions.</title>
        <authorList>
            <person name="Lo H.-Y."/>
            <person name="Goris T."/>
            <person name="Boll M."/>
            <person name="Mueller J.A."/>
        </authorList>
    </citation>
    <scope>NUCLEOTIDE SEQUENCE [LARGE SCALE GENOMIC DNA]</scope>
    <source>
        <strain evidence="14 15">K172</strain>
    </source>
</reference>
<dbReference type="InterPro" id="IPR042115">
    <property type="entry name" value="PriA_3primeBD_sf"/>
</dbReference>
<keyword evidence="6 12" id="KW-0347">Helicase</keyword>
<feature type="binding site" evidence="12">
    <location>
        <position position="456"/>
    </location>
    <ligand>
        <name>Zn(2+)</name>
        <dbReference type="ChEBI" id="CHEBI:29105"/>
        <label>2</label>
    </ligand>
</feature>
<dbReference type="GO" id="GO:1990077">
    <property type="term" value="C:primosome complex"/>
    <property type="evidence" value="ECO:0007669"/>
    <property type="project" value="UniProtKB-UniRule"/>
</dbReference>
<evidence type="ECO:0000256" key="5">
    <source>
        <dbReference type="ARBA" id="ARBA00022801"/>
    </source>
</evidence>
<dbReference type="InterPro" id="IPR011545">
    <property type="entry name" value="DEAD/DEAH_box_helicase_dom"/>
</dbReference>
<evidence type="ECO:0000259" key="13">
    <source>
        <dbReference type="PROSITE" id="PS51192"/>
    </source>
</evidence>
<evidence type="ECO:0000256" key="11">
    <source>
        <dbReference type="ARBA" id="ARBA00048988"/>
    </source>
</evidence>
<dbReference type="SUPFAM" id="SSF52540">
    <property type="entry name" value="P-loop containing nucleoside triphosphate hydrolases"/>
    <property type="match status" value="2"/>
</dbReference>
<dbReference type="GO" id="GO:0006302">
    <property type="term" value="P:double-strand break repair"/>
    <property type="evidence" value="ECO:0007669"/>
    <property type="project" value="InterPro"/>
</dbReference>
<comment type="catalytic activity">
    <reaction evidence="12">
        <text>Couples ATP hydrolysis with the unwinding of duplex DNA by translocating in the 3'-5' direction.</text>
        <dbReference type="EC" id="5.6.2.4"/>
    </reaction>
</comment>
<evidence type="ECO:0000256" key="6">
    <source>
        <dbReference type="ARBA" id="ARBA00022806"/>
    </source>
</evidence>
<comment type="cofactor">
    <cofactor evidence="12">
        <name>Zn(2+)</name>
        <dbReference type="ChEBI" id="CHEBI:29105"/>
    </cofactor>
    <text evidence="12">Binds 2 zinc ions per subunit.</text>
</comment>
<dbReference type="SMART" id="SM00490">
    <property type="entry name" value="HELICc"/>
    <property type="match status" value="1"/>
</dbReference>
<evidence type="ECO:0000256" key="4">
    <source>
        <dbReference type="ARBA" id="ARBA00022741"/>
    </source>
</evidence>
<dbReference type="GO" id="GO:0043138">
    <property type="term" value="F:3'-5' DNA helicase activity"/>
    <property type="evidence" value="ECO:0007669"/>
    <property type="project" value="UniProtKB-EC"/>
</dbReference>
<dbReference type="InterPro" id="IPR001650">
    <property type="entry name" value="Helicase_C-like"/>
</dbReference>
<keyword evidence="9 12" id="KW-0238">DNA-binding</keyword>
<sequence length="738" mass="80529">MIQNEFQDSSGFEMSIVRVALPVPLPQVFDYLAPDATAADVGRCVTVPFGRGERNGLILALGAAAAIEPARLKTVRHIQREVPPLPADWLELVDFVARYYHAPIGEVVALALPPGLRRADGVSGEDEDPLLQIAAAGREALHSPRRASKALALLQTLAAAGAGPWRRSVVRALEGGEAVGELLRRGWVGGAERVAARHATGARPEPTPEQTQALEAILGAGPGFKPWLLHGVTGSGKTEVYLRLAAHLLAQGRQVLMLVPEIALTPQLERRVAQRFAAAHVVSLHSALADGARSRGFVQALAGEADIVLGTRLAVFAPLPRLGLILVDEEHDASYKQQEGVRYSARDLAVWRARQRGVPVVLGSATPSLETWYHARSERYALQTLSQRALAATLPAVRCIDTRRLRLDEGLSPALQAALGERLERGEQSLVFLNRRGYAPVLSCPSCGWVSRCPHCSANLVVHLADRRLRCHHCGCDGPIPSACPSCGDQDIRPFGRGTQRVEARLAELFPQARVLRVDRDAARTRRQWESVLATIAEGGADILVGTQMMAKGHDFPNLTLVGVIGADAALHAADFRAPERLFQQLMQVGGRAGRGALAGTVLIQTEYPAHPLYQQLARHDFDAFARMALQERRSAGFPPFTHQAMLRADAPALDAAVDFLRHARRLAEECAPEGLRLYDPVPMRLTRLARRERAQLLIEADQRGVLQGFLAGWVALLYRQRTVRELRWQLDVDPLEV</sequence>
<dbReference type="HAMAP" id="MF_00983">
    <property type="entry name" value="PriA"/>
    <property type="match status" value="1"/>
</dbReference>
<keyword evidence="7 12" id="KW-0862">Zinc</keyword>
<comment type="subunit">
    <text evidence="12">Component of the replication restart primosome.</text>
</comment>
<comment type="similarity">
    <text evidence="12">Belongs to the helicase family. PriA subfamily.</text>
</comment>
<dbReference type="Pfam" id="PF00270">
    <property type="entry name" value="DEAD"/>
    <property type="match status" value="1"/>
</dbReference>
<accession>A0A2R4BSD7</accession>
<gene>
    <name evidence="12" type="primary">priA</name>
    <name evidence="14" type="ORF">Tharo_3384</name>
</gene>
<evidence type="ECO:0000256" key="9">
    <source>
        <dbReference type="ARBA" id="ARBA00023125"/>
    </source>
</evidence>
<dbReference type="Pfam" id="PF18319">
    <property type="entry name" value="Zn_ribbon_PriA"/>
    <property type="match status" value="1"/>
</dbReference>
<keyword evidence="5 12" id="KW-0378">Hydrolase</keyword>
<dbReference type="EC" id="5.6.2.4" evidence="12"/>
<dbReference type="InterPro" id="IPR014001">
    <property type="entry name" value="Helicase_ATP-bd"/>
</dbReference>
<dbReference type="NCBIfam" id="TIGR00595">
    <property type="entry name" value="priA"/>
    <property type="match status" value="1"/>
</dbReference>
<keyword evidence="3 12" id="KW-0479">Metal-binding</keyword>
<dbReference type="PANTHER" id="PTHR30580">
    <property type="entry name" value="PRIMOSOMAL PROTEIN N"/>
    <property type="match status" value="1"/>
</dbReference>
<evidence type="ECO:0000256" key="2">
    <source>
        <dbReference type="ARBA" id="ARBA00022705"/>
    </source>
</evidence>
<dbReference type="GO" id="GO:0006269">
    <property type="term" value="P:DNA replication, synthesis of primer"/>
    <property type="evidence" value="ECO:0007669"/>
    <property type="project" value="UniProtKB-KW"/>
</dbReference>
<feature type="binding site" evidence="12">
    <location>
        <position position="447"/>
    </location>
    <ligand>
        <name>Zn(2+)</name>
        <dbReference type="ChEBI" id="CHEBI:29105"/>
        <label>1</label>
    </ligand>
</feature>
<keyword evidence="8 12" id="KW-0067">ATP-binding</keyword>
<dbReference type="GO" id="GO:0008270">
    <property type="term" value="F:zinc ion binding"/>
    <property type="evidence" value="ECO:0007669"/>
    <property type="project" value="UniProtKB-UniRule"/>
</dbReference>
<feature type="domain" description="Helicase ATP-binding" evidence="13">
    <location>
        <begin position="218"/>
        <end position="385"/>
    </location>
</feature>
<evidence type="ECO:0000256" key="12">
    <source>
        <dbReference type="HAMAP-Rule" id="MF_00983"/>
    </source>
</evidence>
<dbReference type="Pfam" id="PF18074">
    <property type="entry name" value="PriA_C"/>
    <property type="match status" value="1"/>
</dbReference>
<feature type="binding site" evidence="12">
    <location>
        <position position="444"/>
    </location>
    <ligand>
        <name>Zn(2+)</name>
        <dbReference type="ChEBI" id="CHEBI:29105"/>
        <label>1</label>
    </ligand>
</feature>
<dbReference type="Gene3D" id="3.40.50.300">
    <property type="entry name" value="P-loop containing nucleotide triphosphate hydrolases"/>
    <property type="match status" value="2"/>
</dbReference>
<dbReference type="Pfam" id="PF17764">
    <property type="entry name" value="PriA_3primeBD"/>
    <property type="match status" value="1"/>
</dbReference>
<evidence type="ECO:0000313" key="15">
    <source>
        <dbReference type="Proteomes" id="UP000241885"/>
    </source>
</evidence>
<dbReference type="GO" id="GO:0006270">
    <property type="term" value="P:DNA replication initiation"/>
    <property type="evidence" value="ECO:0007669"/>
    <property type="project" value="TreeGrafter"/>
</dbReference>
<dbReference type="InterPro" id="IPR040498">
    <property type="entry name" value="PriA_CRR"/>
</dbReference>
<dbReference type="NCBIfam" id="NF004067">
    <property type="entry name" value="PRK05580.1-4"/>
    <property type="match status" value="1"/>
</dbReference>
<dbReference type="PROSITE" id="PS51192">
    <property type="entry name" value="HELICASE_ATP_BIND_1"/>
    <property type="match status" value="1"/>
</dbReference>
<dbReference type="EMBL" id="CP028339">
    <property type="protein sequence ID" value="AVR90265.1"/>
    <property type="molecule type" value="Genomic_DNA"/>
</dbReference>
<keyword evidence="10 12" id="KW-0413">Isomerase</keyword>
<feature type="binding site" evidence="12">
    <location>
        <position position="471"/>
    </location>
    <ligand>
        <name>Zn(2+)</name>
        <dbReference type="ChEBI" id="CHEBI:29105"/>
        <label>2</label>
    </ligand>
</feature>
<comment type="function">
    <text evidence="12">Initiates the restart of stalled replication forks, which reloads the replicative helicase on sites other than the origin of replication. Recognizes and binds to abandoned replication forks and remodels them to uncover a helicase loading site. Promotes assembly of the primosome at these replication forks.</text>
</comment>
<organism evidence="14 15">
    <name type="scientific">Thauera aromatica K172</name>
    <dbReference type="NCBI Taxonomy" id="44139"/>
    <lineage>
        <taxon>Bacteria</taxon>
        <taxon>Pseudomonadati</taxon>
        <taxon>Pseudomonadota</taxon>
        <taxon>Betaproteobacteria</taxon>
        <taxon>Rhodocyclales</taxon>
        <taxon>Zoogloeaceae</taxon>
        <taxon>Thauera</taxon>
    </lineage>
</organism>
<dbReference type="AlphaFoldDB" id="A0A2R4BSD7"/>
<dbReference type="SMART" id="SM00487">
    <property type="entry name" value="DEXDc"/>
    <property type="match status" value="1"/>
</dbReference>
<comment type="catalytic activity">
    <reaction evidence="11 12">
        <text>ATP + H2O = ADP + phosphate + H(+)</text>
        <dbReference type="Rhea" id="RHEA:13065"/>
        <dbReference type="ChEBI" id="CHEBI:15377"/>
        <dbReference type="ChEBI" id="CHEBI:15378"/>
        <dbReference type="ChEBI" id="CHEBI:30616"/>
        <dbReference type="ChEBI" id="CHEBI:43474"/>
        <dbReference type="ChEBI" id="CHEBI:456216"/>
        <dbReference type="EC" id="5.6.2.4"/>
    </reaction>
</comment>
<dbReference type="GO" id="GO:0006310">
    <property type="term" value="P:DNA recombination"/>
    <property type="evidence" value="ECO:0007669"/>
    <property type="project" value="InterPro"/>
</dbReference>
<dbReference type="Proteomes" id="UP000241885">
    <property type="component" value="Chromosome"/>
</dbReference>
<feature type="binding site" evidence="12">
    <location>
        <position position="474"/>
    </location>
    <ligand>
        <name>Zn(2+)</name>
        <dbReference type="ChEBI" id="CHEBI:29105"/>
        <label>2</label>
    </ligand>
</feature>
<keyword evidence="1 12" id="KW-0639">Primosome</keyword>
<dbReference type="GO" id="GO:0005524">
    <property type="term" value="F:ATP binding"/>
    <property type="evidence" value="ECO:0007669"/>
    <property type="project" value="UniProtKB-UniRule"/>
</dbReference>
<dbReference type="CDD" id="cd18804">
    <property type="entry name" value="SF2_C_priA"/>
    <property type="match status" value="1"/>
</dbReference>